<comment type="similarity">
    <text evidence="1">Belongs to the DNA polymerase type-A family.</text>
</comment>
<dbReference type="SUPFAM" id="SSF88723">
    <property type="entry name" value="PIN domain-like"/>
    <property type="match status" value="1"/>
</dbReference>
<dbReference type="InterPro" id="IPR020046">
    <property type="entry name" value="5-3_exonucl_a-hlix_arch_N"/>
</dbReference>
<dbReference type="Proteomes" id="UP000230353">
    <property type="component" value="Unassembled WGS sequence"/>
</dbReference>
<dbReference type="CDD" id="cd09898">
    <property type="entry name" value="H3TH_53EXO"/>
    <property type="match status" value="1"/>
</dbReference>
<dbReference type="CDD" id="cd09859">
    <property type="entry name" value="PIN_53EXO"/>
    <property type="match status" value="1"/>
</dbReference>
<evidence type="ECO:0000256" key="4">
    <source>
        <dbReference type="ARBA" id="ARBA00022695"/>
    </source>
</evidence>
<keyword evidence="9" id="KW-0234">DNA repair</keyword>
<evidence type="ECO:0000256" key="5">
    <source>
        <dbReference type="ARBA" id="ARBA00022705"/>
    </source>
</evidence>
<evidence type="ECO:0000256" key="6">
    <source>
        <dbReference type="ARBA" id="ARBA00022763"/>
    </source>
</evidence>
<dbReference type="PROSITE" id="PS00447">
    <property type="entry name" value="DNA_POLYMERASE_A"/>
    <property type="match status" value="1"/>
</dbReference>
<dbReference type="InterPro" id="IPR001098">
    <property type="entry name" value="DNA-dir_DNA_pol_A_palm_dom"/>
</dbReference>
<dbReference type="PRINTS" id="PR00868">
    <property type="entry name" value="DNAPOLI"/>
</dbReference>
<evidence type="ECO:0000256" key="3">
    <source>
        <dbReference type="ARBA" id="ARBA00022679"/>
    </source>
</evidence>
<dbReference type="EMBL" id="PEZL01000043">
    <property type="protein sequence ID" value="PIS13220.1"/>
    <property type="molecule type" value="Genomic_DNA"/>
</dbReference>
<dbReference type="GO" id="GO:0006302">
    <property type="term" value="P:double-strand break repair"/>
    <property type="evidence" value="ECO:0007669"/>
    <property type="project" value="TreeGrafter"/>
</dbReference>
<dbReference type="SMART" id="SM00482">
    <property type="entry name" value="POLAc"/>
    <property type="match status" value="1"/>
</dbReference>
<dbReference type="InterPro" id="IPR008918">
    <property type="entry name" value="HhH2"/>
</dbReference>
<dbReference type="SUPFAM" id="SSF56672">
    <property type="entry name" value="DNA/RNA polymerases"/>
    <property type="match status" value="1"/>
</dbReference>
<reference evidence="14" key="1">
    <citation type="submission" date="2017-09" db="EMBL/GenBank/DDBJ databases">
        <title>Depth-based differentiation of microbial function through sediment-hosted aquifers and enrichment of novel symbionts in the deep terrestrial subsurface.</title>
        <authorList>
            <person name="Probst A.J."/>
            <person name="Ladd B."/>
            <person name="Jarett J.K."/>
            <person name="Geller-Mcgrath D.E."/>
            <person name="Sieber C.M.K."/>
            <person name="Emerson J.B."/>
            <person name="Anantharaman K."/>
            <person name="Thomas B.C."/>
            <person name="Malmstrom R."/>
            <person name="Stieglmeier M."/>
            <person name="Klingl A."/>
            <person name="Woyke T."/>
            <person name="Ryan C.M."/>
            <person name="Banfield J.F."/>
        </authorList>
    </citation>
    <scope>NUCLEOTIDE SEQUENCE [LARGE SCALE GENOMIC DNA]</scope>
</reference>
<dbReference type="InterPro" id="IPR002421">
    <property type="entry name" value="5-3_exonuclease"/>
</dbReference>
<dbReference type="SMART" id="SM00279">
    <property type="entry name" value="HhH2"/>
    <property type="match status" value="1"/>
</dbReference>
<evidence type="ECO:0000259" key="11">
    <source>
        <dbReference type="SMART" id="SM00475"/>
    </source>
</evidence>
<evidence type="ECO:0000256" key="1">
    <source>
        <dbReference type="ARBA" id="ARBA00007705"/>
    </source>
</evidence>
<comment type="catalytic activity">
    <reaction evidence="10">
        <text>DNA(n) + a 2'-deoxyribonucleoside 5'-triphosphate = DNA(n+1) + diphosphate</text>
        <dbReference type="Rhea" id="RHEA:22508"/>
        <dbReference type="Rhea" id="RHEA-COMP:17339"/>
        <dbReference type="Rhea" id="RHEA-COMP:17340"/>
        <dbReference type="ChEBI" id="CHEBI:33019"/>
        <dbReference type="ChEBI" id="CHEBI:61560"/>
        <dbReference type="ChEBI" id="CHEBI:173112"/>
        <dbReference type="EC" id="2.7.7.7"/>
    </reaction>
</comment>
<keyword evidence="6" id="KW-0227">DNA damage</keyword>
<dbReference type="Gene3D" id="1.20.1060.10">
    <property type="entry name" value="Taq DNA Polymerase, Chain T, domain 4"/>
    <property type="match status" value="1"/>
</dbReference>
<feature type="domain" description="5'-3' exonuclease" evidence="11">
    <location>
        <begin position="6"/>
        <end position="287"/>
    </location>
</feature>
<keyword evidence="7" id="KW-0239">DNA-directed DNA polymerase</keyword>
<dbReference type="InterPro" id="IPR029060">
    <property type="entry name" value="PIN-like_dom_sf"/>
</dbReference>
<evidence type="ECO:0000256" key="7">
    <source>
        <dbReference type="ARBA" id="ARBA00022932"/>
    </source>
</evidence>
<evidence type="ECO:0000313" key="14">
    <source>
        <dbReference type="Proteomes" id="UP000230353"/>
    </source>
</evidence>
<protein>
    <recommendedName>
        <fullName evidence="2">DNA-directed DNA polymerase</fullName>
        <ecNumber evidence="2">2.7.7.7</ecNumber>
    </recommendedName>
</protein>
<keyword evidence="5" id="KW-0235">DNA replication</keyword>
<dbReference type="Gene3D" id="1.10.150.20">
    <property type="entry name" value="5' to 3' exonuclease, C-terminal subdomain"/>
    <property type="match status" value="2"/>
</dbReference>
<dbReference type="GO" id="GO:0008409">
    <property type="term" value="F:5'-3' exonuclease activity"/>
    <property type="evidence" value="ECO:0007669"/>
    <property type="project" value="InterPro"/>
</dbReference>
<evidence type="ECO:0000259" key="12">
    <source>
        <dbReference type="SMART" id="SM00482"/>
    </source>
</evidence>
<dbReference type="GO" id="GO:0006261">
    <property type="term" value="P:DNA-templated DNA replication"/>
    <property type="evidence" value="ECO:0007669"/>
    <property type="project" value="InterPro"/>
</dbReference>
<dbReference type="SMART" id="SM00475">
    <property type="entry name" value="53EXOc"/>
    <property type="match status" value="1"/>
</dbReference>
<name>A0A2H0WKP9_9BACT</name>
<comment type="caution">
    <text evidence="13">The sequence shown here is derived from an EMBL/GenBank/DDBJ whole genome shotgun (WGS) entry which is preliminary data.</text>
</comment>
<evidence type="ECO:0000256" key="10">
    <source>
        <dbReference type="ARBA" id="ARBA00049244"/>
    </source>
</evidence>
<dbReference type="FunFam" id="1.10.150.20:FF:000003">
    <property type="entry name" value="DNA polymerase I"/>
    <property type="match status" value="1"/>
</dbReference>
<dbReference type="Gene3D" id="3.40.50.1010">
    <property type="entry name" value="5'-nuclease"/>
    <property type="match status" value="1"/>
</dbReference>
<dbReference type="PANTHER" id="PTHR10133">
    <property type="entry name" value="DNA POLYMERASE I"/>
    <property type="match status" value="1"/>
</dbReference>
<evidence type="ECO:0000256" key="9">
    <source>
        <dbReference type="ARBA" id="ARBA00023204"/>
    </source>
</evidence>
<dbReference type="SUPFAM" id="SSF47807">
    <property type="entry name" value="5' to 3' exonuclease, C-terminal subdomain"/>
    <property type="match status" value="1"/>
</dbReference>
<sequence length="792" mass="89629">MVVSQKKTLVLIDSHAILHRAFHALPSFTSPKGEPTGALYGFTAMLLRILKEFEPQYIAACYDLPEPTFRHEFYEKYKAQRPKMDEELVPQIANSKKILTAFGIPFYEKKGFEADDLLASIVEQLKPKISNLKSQISNLEIIIVTGDLDALRLVRSGVNVYMMKKGVRETVLYDEKAVLERFGFQPELLPDFKGLRGDPSDNIPGVSGIGEKTAMILVQNFGSLENVYKKISARGGKNKKELERAGVKERIINLLKENEEEALFSKSLAQMRFDVPVSFSVEDSKWSVDFDRQKIEALFWGFGFRSLLQRLPAVVQNQTDEVELPLGSSTSEHSEELKKEIKVAFWLLDSRRINPNLRDALNHTGASDMEDARKKLVIELKRDGLFELFEKTERPLAGVLQKMTERGALLDTVYLKNLSKDYHGKLDILEEDIWKMAGEKFNINSPKQMASVLFEKMGISPKGLRRTAGGSFSTRFSELEKIKDSHPIIEKIFSYRELSKLTSTYIDNLPKFVGKDARLHASFNQTGTTTGRLSSSEPNLQNIPVKSEFGRAVRRAFVAPIGWKLVSFDYSQIELRVVASLSGDKKLKEAFLRGDDIHAKVASEVFNVPAEKVTGEMRRRAKIINFGIIYGMGINSLKKNLECGREEAESFYAEYMSDFSGVAGYLEKIKKEVSEKGFSETFFKRRRYLPEINSPIDFIRKEAERMAVNAPIQGTAADIIKMAMAALDDVGARLIIQVHDELLFEIKDSGDTIKEMATVIKKTMESDKYLDVPLLVDVLAGQNWVDMERIKI</sequence>
<evidence type="ECO:0000256" key="2">
    <source>
        <dbReference type="ARBA" id="ARBA00012417"/>
    </source>
</evidence>
<dbReference type="InterPro" id="IPR002298">
    <property type="entry name" value="DNA_polymerase_A"/>
</dbReference>
<dbReference type="FunFam" id="1.10.150.20:FF:000002">
    <property type="entry name" value="DNA polymerase I"/>
    <property type="match status" value="1"/>
</dbReference>
<dbReference type="PANTHER" id="PTHR10133:SF27">
    <property type="entry name" value="DNA POLYMERASE NU"/>
    <property type="match status" value="1"/>
</dbReference>
<dbReference type="Pfam" id="PF00476">
    <property type="entry name" value="DNA_pol_A"/>
    <property type="match status" value="1"/>
</dbReference>
<keyword evidence="3" id="KW-0808">Transferase</keyword>
<dbReference type="EC" id="2.7.7.7" evidence="2"/>
<dbReference type="InterPro" id="IPR036279">
    <property type="entry name" value="5-3_exonuclease_C_sf"/>
</dbReference>
<organism evidence="13 14">
    <name type="scientific">Candidatus Tagabacteria bacterium CG09_land_8_20_14_0_10_41_14</name>
    <dbReference type="NCBI Taxonomy" id="1975021"/>
    <lineage>
        <taxon>Bacteria</taxon>
        <taxon>Candidatus Tagaibacteriota</taxon>
    </lineage>
</organism>
<dbReference type="Pfam" id="PF01367">
    <property type="entry name" value="5_3_exonuc"/>
    <property type="match status" value="1"/>
</dbReference>
<dbReference type="CDD" id="cd08637">
    <property type="entry name" value="DNA_pol_A_pol_I_C"/>
    <property type="match status" value="1"/>
</dbReference>
<dbReference type="GO" id="GO:0003887">
    <property type="term" value="F:DNA-directed DNA polymerase activity"/>
    <property type="evidence" value="ECO:0007669"/>
    <property type="project" value="UniProtKB-KW"/>
</dbReference>
<dbReference type="Pfam" id="PF02739">
    <property type="entry name" value="5_3_exonuc_N"/>
    <property type="match status" value="1"/>
</dbReference>
<dbReference type="AlphaFoldDB" id="A0A2H0WKP9"/>
<dbReference type="InterPro" id="IPR043502">
    <property type="entry name" value="DNA/RNA_pol_sf"/>
</dbReference>
<dbReference type="InterPro" id="IPR020045">
    <property type="entry name" value="DNA_polI_H3TH"/>
</dbReference>
<feature type="domain" description="DNA-directed DNA polymerase family A palm" evidence="12">
    <location>
        <begin position="550"/>
        <end position="750"/>
    </location>
</feature>
<evidence type="ECO:0000313" key="13">
    <source>
        <dbReference type="EMBL" id="PIS13220.1"/>
    </source>
</evidence>
<evidence type="ECO:0000256" key="8">
    <source>
        <dbReference type="ARBA" id="ARBA00023125"/>
    </source>
</evidence>
<keyword evidence="4" id="KW-0548">Nucleotidyltransferase</keyword>
<accession>A0A2H0WKP9</accession>
<proteinExistence type="inferred from homology"/>
<dbReference type="FunFam" id="1.20.1060.10:FF:000001">
    <property type="entry name" value="DNA polymerase I"/>
    <property type="match status" value="1"/>
</dbReference>
<keyword evidence="8" id="KW-0238">DNA-binding</keyword>
<gene>
    <name evidence="13" type="ORF">COT67_02920</name>
</gene>
<dbReference type="InterPro" id="IPR019760">
    <property type="entry name" value="DNA-dir_DNA_pol_A_CS"/>
</dbReference>
<dbReference type="GO" id="GO:0003677">
    <property type="term" value="F:DNA binding"/>
    <property type="evidence" value="ECO:0007669"/>
    <property type="project" value="UniProtKB-KW"/>
</dbReference>
<dbReference type="Gene3D" id="3.30.70.370">
    <property type="match status" value="1"/>
</dbReference>